<keyword evidence="2" id="KW-1185">Reference proteome</keyword>
<name>A0ABR3BNC9_9TREE</name>
<comment type="caution">
    <text evidence="1">The sequence shown here is derived from an EMBL/GenBank/DDBJ whole genome shotgun (WGS) entry which is preliminary data.</text>
</comment>
<reference evidence="1" key="1">
    <citation type="submission" date="2015-01" db="EMBL/GenBank/DDBJ databases">
        <authorList>
            <consortium name="The Broad Institute Genomics Platform"/>
            <person name="Cuomo C."/>
            <person name="Litvintseva A."/>
            <person name="Chen Y."/>
            <person name="Heitman J."/>
            <person name="Sun S."/>
            <person name="Springer D."/>
            <person name="Dromer F."/>
            <person name="Young S."/>
            <person name="Zeng Q."/>
            <person name="Gargeya S."/>
            <person name="Abouelleil A."/>
            <person name="Alvarado L."/>
            <person name="Chapman S.B."/>
            <person name="Gainer-Dewar J."/>
            <person name="Goldberg J."/>
            <person name="Griggs A."/>
            <person name="Gujja S."/>
            <person name="Hansen M."/>
            <person name="Howarth C."/>
            <person name="Imamovic A."/>
            <person name="Larimer J."/>
            <person name="Murphy C."/>
            <person name="Naylor J."/>
            <person name="Pearson M."/>
            <person name="Priest M."/>
            <person name="Roberts A."/>
            <person name="Saif S."/>
            <person name="Shea T."/>
            <person name="Sykes S."/>
            <person name="Wortman J."/>
            <person name="Nusbaum C."/>
            <person name="Birren B."/>
        </authorList>
    </citation>
    <scope>NUCLEOTIDE SEQUENCE</scope>
    <source>
        <strain evidence="1">IND107</strain>
    </source>
</reference>
<gene>
    <name evidence="1" type="ORF">I308_104704</name>
</gene>
<dbReference type="EMBL" id="ATAM02000008">
    <property type="protein sequence ID" value="KAL0245572.1"/>
    <property type="molecule type" value="Genomic_DNA"/>
</dbReference>
<reference evidence="1" key="2">
    <citation type="submission" date="2024-01" db="EMBL/GenBank/DDBJ databases">
        <title>Comparative genomics of Cryptococcus and Kwoniella reveals pathogenesis evolution and contrasting modes of karyotype evolution via chromosome fusion or intercentromeric recombination.</title>
        <authorList>
            <person name="Coelho M.A."/>
            <person name="David-Palma M."/>
            <person name="Shea T."/>
            <person name="Bowers K."/>
            <person name="Mcginley-Smith S."/>
            <person name="Mohammad A.W."/>
            <person name="Gnirke A."/>
            <person name="Yurkov A.M."/>
            <person name="Nowrousian M."/>
            <person name="Sun S."/>
            <person name="Cuomo C.A."/>
            <person name="Heitman J."/>
        </authorList>
    </citation>
    <scope>NUCLEOTIDE SEQUENCE</scope>
    <source>
        <strain evidence="1">IND107</strain>
    </source>
</reference>
<protein>
    <submittedName>
        <fullName evidence="1">Uncharacterized protein</fullName>
    </submittedName>
</protein>
<dbReference type="Proteomes" id="UP000054399">
    <property type="component" value="Unassembled WGS sequence"/>
</dbReference>
<sequence>MILTDCKLMREDMLNIGLSQLIKHQRTDSTSASIKAGKSHLWTQISQQSATYVTLPHVSQFSLSSRPVMY</sequence>
<evidence type="ECO:0000313" key="1">
    <source>
        <dbReference type="EMBL" id="KAL0245572.1"/>
    </source>
</evidence>
<dbReference type="GeneID" id="91991560"/>
<organism evidence="1 2">
    <name type="scientific">Cryptococcus tetragattii IND107</name>
    <dbReference type="NCBI Taxonomy" id="1296105"/>
    <lineage>
        <taxon>Eukaryota</taxon>
        <taxon>Fungi</taxon>
        <taxon>Dikarya</taxon>
        <taxon>Basidiomycota</taxon>
        <taxon>Agaricomycotina</taxon>
        <taxon>Tremellomycetes</taxon>
        <taxon>Tremellales</taxon>
        <taxon>Cryptococcaceae</taxon>
        <taxon>Cryptococcus</taxon>
        <taxon>Cryptococcus gattii species complex</taxon>
    </lineage>
</organism>
<evidence type="ECO:0000313" key="2">
    <source>
        <dbReference type="Proteomes" id="UP000054399"/>
    </source>
</evidence>
<proteinExistence type="predicted"/>
<accession>A0ABR3BNC9</accession>
<dbReference type="RefSeq" id="XP_066612656.1">
    <property type="nucleotide sequence ID" value="XM_066759169.1"/>
</dbReference>